<dbReference type="Gene3D" id="3.40.470.10">
    <property type="entry name" value="Uracil-DNA glycosylase-like domain"/>
    <property type="match status" value="1"/>
</dbReference>
<keyword evidence="4 9" id="KW-0378">Hydrolase</keyword>
<dbReference type="Pfam" id="PF03167">
    <property type="entry name" value="UDG"/>
    <property type="match status" value="1"/>
</dbReference>
<evidence type="ECO:0000256" key="6">
    <source>
        <dbReference type="ARBA" id="ARBA00023014"/>
    </source>
</evidence>
<sequence>MVGERVNGMDLPERLLKDAEKRMEPYDVEGFVLGQGNENAEVVIVGEAPGENEAVKEEPFIGRAGDELDKQLAYVGLQREDIYITSTVRSRPYKWVKTNKKNTNGKRKANRKPNKKEILAHAPILDYQLEQISPSLVIALGGVAYERLTGRTEKMSEVLGKVIETPIMKLENEEYQPSHHDYSIFPLYHPAAVFYNPKIKEDIYASLDNLKAYLTKHNLVTKT</sequence>
<dbReference type="CDD" id="cd10030">
    <property type="entry name" value="UDG-F4_TTUDGA_SPO1dp_like"/>
    <property type="match status" value="1"/>
</dbReference>
<dbReference type="InterPro" id="IPR005122">
    <property type="entry name" value="Uracil-DNA_glycosylase-like"/>
</dbReference>
<evidence type="ECO:0000259" key="8">
    <source>
        <dbReference type="SMART" id="SM00986"/>
    </source>
</evidence>
<dbReference type="GO" id="GO:0004844">
    <property type="term" value="F:uracil DNA N-glycosylase activity"/>
    <property type="evidence" value="ECO:0007669"/>
    <property type="project" value="UniProtKB-EC"/>
</dbReference>
<dbReference type="RefSeq" id="WP_283077157.1">
    <property type="nucleotide sequence ID" value="NZ_CP121671.1"/>
</dbReference>
<dbReference type="InterPro" id="IPR051536">
    <property type="entry name" value="UDG_Type-4/5"/>
</dbReference>
<evidence type="ECO:0000313" key="9">
    <source>
        <dbReference type="EMBL" id="WFT75188.1"/>
    </source>
</evidence>
<keyword evidence="3" id="KW-0227">DNA damage</keyword>
<dbReference type="PANTHER" id="PTHR33693">
    <property type="entry name" value="TYPE-5 URACIL-DNA GLYCOSYLASE"/>
    <property type="match status" value="1"/>
</dbReference>
<dbReference type="EMBL" id="CP121671">
    <property type="protein sequence ID" value="WFT75188.1"/>
    <property type="molecule type" value="Genomic_DNA"/>
</dbReference>
<keyword evidence="1" id="KW-0004">4Fe-4S</keyword>
<protein>
    <submittedName>
        <fullName evidence="9">Uracil-DNA glycosylase</fullName>
        <ecNumber evidence="9">3.2.2.27</ecNumber>
    </submittedName>
</protein>
<evidence type="ECO:0000256" key="7">
    <source>
        <dbReference type="ARBA" id="ARBA00023204"/>
    </source>
</evidence>
<dbReference type="SMART" id="SM00987">
    <property type="entry name" value="UreE_C"/>
    <property type="match status" value="1"/>
</dbReference>
<reference evidence="9 10" key="1">
    <citation type="submission" date="2023-04" db="EMBL/GenBank/DDBJ databases">
        <title>Genome sequence of Halobacillus naozhouensis KACC 21980.</title>
        <authorList>
            <person name="Kim S."/>
            <person name="Heo J."/>
            <person name="Kwon S.-W."/>
        </authorList>
    </citation>
    <scope>NUCLEOTIDE SEQUENCE [LARGE SCALE GENOMIC DNA]</scope>
    <source>
        <strain evidence="9 10">KCTC 13234</strain>
    </source>
</reference>
<dbReference type="Proteomes" id="UP001221597">
    <property type="component" value="Chromosome"/>
</dbReference>
<feature type="domain" description="Uracil-DNA glycosylase-like" evidence="8">
    <location>
        <begin position="33"/>
        <end position="208"/>
    </location>
</feature>
<keyword evidence="10" id="KW-1185">Reference proteome</keyword>
<evidence type="ECO:0000256" key="2">
    <source>
        <dbReference type="ARBA" id="ARBA00022723"/>
    </source>
</evidence>
<dbReference type="SMART" id="SM00986">
    <property type="entry name" value="UDG"/>
    <property type="match status" value="1"/>
</dbReference>
<evidence type="ECO:0000256" key="5">
    <source>
        <dbReference type="ARBA" id="ARBA00023004"/>
    </source>
</evidence>
<evidence type="ECO:0000256" key="1">
    <source>
        <dbReference type="ARBA" id="ARBA00022485"/>
    </source>
</evidence>
<keyword evidence="2" id="KW-0479">Metal-binding</keyword>
<organism evidence="9 10">
    <name type="scientific">Halobacillus naozhouensis</name>
    <dbReference type="NCBI Taxonomy" id="554880"/>
    <lineage>
        <taxon>Bacteria</taxon>
        <taxon>Bacillati</taxon>
        <taxon>Bacillota</taxon>
        <taxon>Bacilli</taxon>
        <taxon>Bacillales</taxon>
        <taxon>Bacillaceae</taxon>
        <taxon>Halobacillus</taxon>
    </lineage>
</organism>
<dbReference type="InterPro" id="IPR036895">
    <property type="entry name" value="Uracil-DNA_glycosylase-like_sf"/>
</dbReference>
<keyword evidence="9" id="KW-0326">Glycosidase</keyword>
<keyword evidence="5" id="KW-0408">Iron</keyword>
<dbReference type="SUPFAM" id="SSF52141">
    <property type="entry name" value="Uracil-DNA glycosylase-like"/>
    <property type="match status" value="1"/>
</dbReference>
<evidence type="ECO:0000313" key="10">
    <source>
        <dbReference type="Proteomes" id="UP001221597"/>
    </source>
</evidence>
<accession>A0ABY8J1A3</accession>
<dbReference type="PANTHER" id="PTHR33693:SF1">
    <property type="entry name" value="TYPE-4 URACIL-DNA GLYCOSYLASE"/>
    <property type="match status" value="1"/>
</dbReference>
<keyword evidence="6" id="KW-0411">Iron-sulfur</keyword>
<name>A0ABY8J1A3_9BACI</name>
<keyword evidence="7" id="KW-0234">DNA repair</keyword>
<evidence type="ECO:0000256" key="3">
    <source>
        <dbReference type="ARBA" id="ARBA00022763"/>
    </source>
</evidence>
<evidence type="ECO:0000256" key="4">
    <source>
        <dbReference type="ARBA" id="ARBA00022801"/>
    </source>
</evidence>
<gene>
    <name evidence="9" type="ORF">P9989_01910</name>
</gene>
<dbReference type="EC" id="3.2.2.27" evidence="9"/>
<proteinExistence type="predicted"/>